<name>A0A0F9H8S7_9ZZZZ</name>
<protein>
    <submittedName>
        <fullName evidence="1">Uncharacterized protein</fullName>
    </submittedName>
</protein>
<sequence>MSRFVLQYELSRNAFFMDHGGSEIPSNQPPTAKVLNIGLGDTYPVKATTSGNIVD</sequence>
<evidence type="ECO:0000313" key="1">
    <source>
        <dbReference type="EMBL" id="KKM07534.1"/>
    </source>
</evidence>
<feature type="non-terminal residue" evidence="1">
    <location>
        <position position="55"/>
    </location>
</feature>
<dbReference type="AlphaFoldDB" id="A0A0F9H8S7"/>
<gene>
    <name evidence="1" type="ORF">LCGC14_1733000</name>
</gene>
<proteinExistence type="predicted"/>
<reference evidence="1" key="1">
    <citation type="journal article" date="2015" name="Nature">
        <title>Complex archaea that bridge the gap between prokaryotes and eukaryotes.</title>
        <authorList>
            <person name="Spang A."/>
            <person name="Saw J.H."/>
            <person name="Jorgensen S.L."/>
            <person name="Zaremba-Niedzwiedzka K."/>
            <person name="Martijn J."/>
            <person name="Lind A.E."/>
            <person name="van Eijk R."/>
            <person name="Schleper C."/>
            <person name="Guy L."/>
            <person name="Ettema T.J."/>
        </authorList>
    </citation>
    <scope>NUCLEOTIDE SEQUENCE</scope>
</reference>
<accession>A0A0F9H8S7</accession>
<comment type="caution">
    <text evidence="1">The sequence shown here is derived from an EMBL/GenBank/DDBJ whole genome shotgun (WGS) entry which is preliminary data.</text>
</comment>
<organism evidence="1">
    <name type="scientific">marine sediment metagenome</name>
    <dbReference type="NCBI Taxonomy" id="412755"/>
    <lineage>
        <taxon>unclassified sequences</taxon>
        <taxon>metagenomes</taxon>
        <taxon>ecological metagenomes</taxon>
    </lineage>
</organism>
<dbReference type="EMBL" id="LAZR01015751">
    <property type="protein sequence ID" value="KKM07534.1"/>
    <property type="molecule type" value="Genomic_DNA"/>
</dbReference>